<dbReference type="RefSeq" id="WP_114646647.1">
    <property type="nucleotide sequence ID" value="NZ_QQNH01000023.1"/>
</dbReference>
<reference evidence="3" key="1">
    <citation type="submission" date="2018-07" db="EMBL/GenBank/DDBJ databases">
        <authorList>
            <person name="Liu B.-T."/>
            <person name="Du Z."/>
        </authorList>
    </citation>
    <scope>NUCLEOTIDE SEQUENCE [LARGE SCALE GENOMIC DNA]</scope>
    <source>
        <strain evidence="3">XYN52</strain>
    </source>
</reference>
<comment type="caution">
    <text evidence="2">The sequence shown here is derived from an EMBL/GenBank/DDBJ whole genome shotgun (WGS) entry which is preliminary data.</text>
</comment>
<organism evidence="2 3">
    <name type="scientific">Pelagibacterium lacus</name>
    <dbReference type="NCBI Taxonomy" id="2282655"/>
    <lineage>
        <taxon>Bacteria</taxon>
        <taxon>Pseudomonadati</taxon>
        <taxon>Pseudomonadota</taxon>
        <taxon>Alphaproteobacteria</taxon>
        <taxon>Hyphomicrobiales</taxon>
        <taxon>Devosiaceae</taxon>
        <taxon>Pelagibacterium</taxon>
    </lineage>
</organism>
<dbReference type="EMBL" id="QQNH01000023">
    <property type="protein sequence ID" value="RDE08111.1"/>
    <property type="molecule type" value="Genomic_DNA"/>
</dbReference>
<protein>
    <recommendedName>
        <fullName evidence="4">Argininosuccinate lyase</fullName>
    </recommendedName>
</protein>
<sequence>MKSKLVIAGLALAALLVATAAHAQNYNRRVKIENYTSKTMMYFYASNVDRTTWEEDILGSSVVASGHSVMINIDDGSGYCRFDFRAIFADGSEAVRSGVNVCEVGVYTYYD</sequence>
<feature type="chain" id="PRO_5017042615" description="Argininosuccinate lyase" evidence="1">
    <location>
        <begin position="24"/>
        <end position="111"/>
    </location>
</feature>
<dbReference type="Proteomes" id="UP000253759">
    <property type="component" value="Unassembled WGS sequence"/>
</dbReference>
<evidence type="ECO:0000313" key="2">
    <source>
        <dbReference type="EMBL" id="RDE08111.1"/>
    </source>
</evidence>
<dbReference type="AlphaFoldDB" id="A0A369W7T0"/>
<evidence type="ECO:0008006" key="4">
    <source>
        <dbReference type="Google" id="ProtNLM"/>
    </source>
</evidence>
<keyword evidence="1" id="KW-0732">Signal</keyword>
<accession>A0A369W7T0</accession>
<name>A0A369W7T0_9HYPH</name>
<evidence type="ECO:0000256" key="1">
    <source>
        <dbReference type="SAM" id="SignalP"/>
    </source>
</evidence>
<dbReference type="OrthoDB" id="4736977at2"/>
<keyword evidence="3" id="KW-1185">Reference proteome</keyword>
<feature type="signal peptide" evidence="1">
    <location>
        <begin position="1"/>
        <end position="23"/>
    </location>
</feature>
<gene>
    <name evidence="2" type="ORF">DVH29_13150</name>
</gene>
<proteinExistence type="predicted"/>
<evidence type="ECO:0000313" key="3">
    <source>
        <dbReference type="Proteomes" id="UP000253759"/>
    </source>
</evidence>